<keyword evidence="7" id="KW-1133">Transmembrane helix</keyword>
<dbReference type="InterPro" id="IPR013783">
    <property type="entry name" value="Ig-like_fold"/>
</dbReference>
<feature type="transmembrane region" description="Helical" evidence="7">
    <location>
        <begin position="552"/>
        <end position="570"/>
    </location>
</feature>
<keyword evidence="3" id="KW-0964">Secreted</keyword>
<keyword evidence="5" id="KW-0572">Peptidoglycan-anchor</keyword>
<dbReference type="InterPro" id="IPR026466">
    <property type="entry name" value="Fim_isopep_form_D2_dom"/>
</dbReference>
<dbReference type="Gene3D" id="2.60.40.740">
    <property type="match status" value="1"/>
</dbReference>
<evidence type="ECO:0000256" key="2">
    <source>
        <dbReference type="ARBA" id="ARBA00022512"/>
    </source>
</evidence>
<proteinExistence type="inferred from homology"/>
<organism evidence="12 14">
    <name type="scientific">Acutalibacter muris</name>
    <dbReference type="NCBI Taxonomy" id="1796620"/>
    <lineage>
        <taxon>Bacteria</taxon>
        <taxon>Bacillati</taxon>
        <taxon>Bacillota</taxon>
        <taxon>Clostridia</taxon>
        <taxon>Eubacteriales</taxon>
        <taxon>Acutalibacteraceae</taxon>
        <taxon>Acutalibacter</taxon>
    </lineage>
</organism>
<reference evidence="13" key="2">
    <citation type="submission" date="2017-05" db="EMBL/GenBank/DDBJ databases">
        <title>Improved OligoMM genomes.</title>
        <authorList>
            <person name="Garzetti D."/>
        </authorList>
    </citation>
    <scope>NUCLEOTIDE SEQUENCE [LARGE SCALE GENOMIC DNA]</scope>
    <source>
        <strain evidence="13">KB18</strain>
    </source>
</reference>
<evidence type="ECO:0000256" key="1">
    <source>
        <dbReference type="ARBA" id="ARBA00007257"/>
    </source>
</evidence>
<evidence type="ECO:0000313" key="13">
    <source>
        <dbReference type="Proteomes" id="UP000196710"/>
    </source>
</evidence>
<dbReference type="RefSeq" id="WP_066541477.1">
    <property type="nucleotide sequence ID" value="NZ_CP021422.1"/>
</dbReference>
<evidence type="ECO:0000259" key="10">
    <source>
        <dbReference type="Pfam" id="PF17802"/>
    </source>
</evidence>
<evidence type="ECO:0000256" key="3">
    <source>
        <dbReference type="ARBA" id="ARBA00022525"/>
    </source>
</evidence>
<dbReference type="Proteomes" id="UP000196710">
    <property type="component" value="Chromosome"/>
</dbReference>
<dbReference type="InterPro" id="IPR041033">
    <property type="entry name" value="SpaA_PFL_dom_1"/>
</dbReference>
<feature type="region of interest" description="Disordered" evidence="6">
    <location>
        <begin position="174"/>
        <end position="195"/>
    </location>
</feature>
<evidence type="ECO:0000256" key="5">
    <source>
        <dbReference type="ARBA" id="ARBA00023088"/>
    </source>
</evidence>
<keyword evidence="7" id="KW-0472">Membrane</keyword>
<evidence type="ECO:0000259" key="9">
    <source>
        <dbReference type="Pfam" id="PF00746"/>
    </source>
</evidence>
<evidence type="ECO:0000313" key="11">
    <source>
        <dbReference type="EMBL" id="ASB42724.1"/>
    </source>
</evidence>
<evidence type="ECO:0000256" key="4">
    <source>
        <dbReference type="ARBA" id="ARBA00022729"/>
    </source>
</evidence>
<dbReference type="Gene3D" id="2.60.40.10">
    <property type="entry name" value="Immunoglobulins"/>
    <property type="match status" value="1"/>
</dbReference>
<dbReference type="Pfam" id="PF00746">
    <property type="entry name" value="Gram_pos_anchor"/>
    <property type="match status" value="1"/>
</dbReference>
<dbReference type="AlphaFoldDB" id="A0A1Z2XWA5"/>
<dbReference type="SUPFAM" id="SSF117074">
    <property type="entry name" value="Hypothetical protein PA1324"/>
    <property type="match status" value="1"/>
</dbReference>
<feature type="signal peptide" evidence="8">
    <location>
        <begin position="1"/>
        <end position="21"/>
    </location>
</feature>
<sequence>MKNIKKLLALVLALAICAAFALPALATADEAGKPASEGPFILTMNTPQKGHTYEIYQLFKGNPAQDGENWILANVQYGSSGWKMESSENTEMTAAKAAEKISEFTTQELNEFVAGLDYENMTAVDDSLKNADDATTPLTWELEGGYYVIKDTTELAEGSEDVVSGIMVRVVGPTDVTPKPTKPTPDKDVDKTDPIVVGGPYDYNVGDMIPYVLKATVPVKDLGQFVKPGDDKEKSTYNLTFRDYMEEGLLYLPSEADFHVYYTVNDERNEIDKAYYNINNSPAATGEKTPTFEVSLDLFKIIGTDTNNWSQFIDGDNIVIEVTYKALLEKVEQVGTGVKNEVTLVYPNNPYDDDQTGSSVSPPVDVPVYSFTLEGTKVDGEDGTKVLSGAEFQLKDSEGNVIKFVDVDGQFIRWSDTAFSEEKTEGEGENATTYVYKVEGEDENGSPKYVMEGENPKKYTVVETVTSDENGKFNFGGLAAGTYTLVETKAPAGYNKLEKDITVEVIAKIDEETKKVTWTVAVNNEEQEGAAITVANNKGSTLPSTGGMGTTILYIVGAVLVVGAGVVLFTKRRMSN</sequence>
<keyword evidence="13" id="KW-1185">Reference proteome</keyword>
<dbReference type="EMBL" id="CP065321">
    <property type="protein sequence ID" value="QQR30097.1"/>
    <property type="molecule type" value="Genomic_DNA"/>
</dbReference>
<dbReference type="PANTHER" id="PTHR36108:SF13">
    <property type="entry name" value="COLOSSIN-B-RELATED"/>
    <property type="match status" value="1"/>
</dbReference>
<evidence type="ECO:0000313" key="14">
    <source>
        <dbReference type="Proteomes" id="UP000596035"/>
    </source>
</evidence>
<evidence type="ECO:0000256" key="6">
    <source>
        <dbReference type="SAM" id="MobiDB-lite"/>
    </source>
</evidence>
<feature type="domain" description="Gram-positive cocci surface proteins LPxTG" evidence="9">
    <location>
        <begin position="536"/>
        <end position="575"/>
    </location>
</feature>
<keyword evidence="4 8" id="KW-0732">Signal</keyword>
<name>A0A1Z2XWA5_9FIRM</name>
<keyword evidence="2" id="KW-0134">Cell wall</keyword>
<dbReference type="InterPro" id="IPR019931">
    <property type="entry name" value="LPXTG_anchor"/>
</dbReference>
<accession>A0A1Z2XWA5</accession>
<dbReference type="Pfam" id="PF17802">
    <property type="entry name" value="SpaA"/>
    <property type="match status" value="1"/>
</dbReference>
<dbReference type="NCBIfam" id="TIGR04226">
    <property type="entry name" value="RrgB_K2N_iso_D2"/>
    <property type="match status" value="1"/>
</dbReference>
<reference evidence="12 14" key="3">
    <citation type="submission" date="2020-11" db="EMBL/GenBank/DDBJ databases">
        <title>Closed and high quality bacterial genomes of the OMM12 community.</title>
        <authorList>
            <person name="Marbouty M."/>
            <person name="Lamy-Besnier Q."/>
            <person name="Debarbieux L."/>
            <person name="Koszul R."/>
        </authorList>
    </citation>
    <scope>NUCLEOTIDE SEQUENCE [LARGE SCALE GENOMIC DNA]</scope>
    <source>
        <strain evidence="12 14">KB18</strain>
    </source>
</reference>
<feature type="chain" id="PRO_5043613076" evidence="8">
    <location>
        <begin position="22"/>
        <end position="576"/>
    </location>
</feature>
<keyword evidence="7" id="KW-0812">Transmembrane</keyword>
<dbReference type="PANTHER" id="PTHR36108">
    <property type="entry name" value="COLOSSIN-B-RELATED"/>
    <property type="match status" value="1"/>
</dbReference>
<gene>
    <name evidence="11" type="ORF">ADH66_09210</name>
    <name evidence="12" type="ORF">I5Q82_19250</name>
</gene>
<dbReference type="EMBL" id="CP021422">
    <property type="protein sequence ID" value="ASB42724.1"/>
    <property type="molecule type" value="Genomic_DNA"/>
</dbReference>
<evidence type="ECO:0000256" key="8">
    <source>
        <dbReference type="SAM" id="SignalP"/>
    </source>
</evidence>
<comment type="similarity">
    <text evidence="1">Belongs to the serine-aspartate repeat-containing protein (SDr) family.</text>
</comment>
<evidence type="ECO:0000256" key="7">
    <source>
        <dbReference type="SAM" id="Phobius"/>
    </source>
</evidence>
<evidence type="ECO:0000313" key="12">
    <source>
        <dbReference type="EMBL" id="QQR30097.1"/>
    </source>
</evidence>
<reference evidence="11" key="1">
    <citation type="journal article" date="2017" name="Genome Announc.">
        <title>High-Quality Whole-Genome Sequences of the Oligo-Mouse-Microbiota Bacterial Community.</title>
        <authorList>
            <person name="Garzetti D."/>
            <person name="Brugiroux S."/>
            <person name="Bunk B."/>
            <person name="Pukall R."/>
            <person name="McCoy K.D."/>
            <person name="Macpherson A.J."/>
            <person name="Stecher B."/>
        </authorList>
    </citation>
    <scope>NUCLEOTIDE SEQUENCE</scope>
    <source>
        <strain evidence="11">KB18</strain>
    </source>
</reference>
<dbReference type="KEGG" id="amur:ADH66_09210"/>
<dbReference type="NCBIfam" id="TIGR01167">
    <property type="entry name" value="LPXTG_anchor"/>
    <property type="match status" value="1"/>
</dbReference>
<feature type="compositionally biased region" description="Basic and acidic residues" evidence="6">
    <location>
        <begin position="184"/>
        <end position="193"/>
    </location>
</feature>
<dbReference type="Proteomes" id="UP000596035">
    <property type="component" value="Chromosome"/>
</dbReference>
<protein>
    <submittedName>
        <fullName evidence="12">Isopeptide-forming domain-containing fimbrial protein</fullName>
    </submittedName>
</protein>
<feature type="domain" description="SpaA-like prealbumin fold" evidence="10">
    <location>
        <begin position="373"/>
        <end position="518"/>
    </location>
</feature>